<feature type="domain" description="Ppx/GppA phosphatase C-terminal" evidence="12">
    <location>
        <begin position="322"/>
        <end position="499"/>
    </location>
</feature>
<dbReference type="PIRSF" id="PIRSF001267">
    <property type="entry name" value="Pyrophosphatase_GppA_Ppx"/>
    <property type="match status" value="1"/>
</dbReference>
<feature type="domain" description="Ppx/GppA phosphatase N-terminal" evidence="11">
    <location>
        <begin position="34"/>
        <end position="316"/>
    </location>
</feature>
<keyword evidence="8" id="KW-0378">Hydrolase</keyword>
<name>A0ABX3KXT4_9PAST</name>
<dbReference type="InterPro" id="IPR022371">
    <property type="entry name" value="Exopolyphosphatase"/>
</dbReference>
<dbReference type="NCBIfam" id="TIGR03706">
    <property type="entry name" value="exo_poly_only"/>
    <property type="match status" value="1"/>
</dbReference>
<reference evidence="13 14" key="1">
    <citation type="submission" date="2016-10" db="EMBL/GenBank/DDBJ databases">
        <title>Rodentibacter gen. nov. and new species.</title>
        <authorList>
            <person name="Christensen H."/>
        </authorList>
    </citation>
    <scope>NUCLEOTIDE SEQUENCE [LARGE SCALE GENOMIC DNA]</scope>
    <source>
        <strain evidence="13 14">1998236014</strain>
    </source>
</reference>
<dbReference type="Pfam" id="PF21447">
    <property type="entry name" value="Ppx-GppA_III"/>
    <property type="match status" value="1"/>
</dbReference>
<sequence>MTEIHSQPNIPSCRQENIREIAAIDLGSNSFHMIIARIVNGAVQILSRLKQKVQLAEGLNENEELSQEAIDRGVKCLAQFAERLQGFSSQDVIVVGTYTLRQAINNQVFLQQVRAVFPYDINIISGETEAKTIYAGVCHTQPETGRKLVIDIGGGSTEMIIGDDFDPIIAQSRHMGCVSFAKRFFPNGEITPEYFEKARQCALETIADLGETYRKLGWETVLGSSGTIKTVYQVISATMDPNGIITPKRLNRLIQQTLKAPHFNELKIIGLNPDRADVFVPGLAILRAVFEVCRINRMRYSDGALREGIIYSLERNFQVDDIRARTAAGLFRQFNIDQNHADRVATTIQQLCRQYHHWEANHQLQEMQEVLLWAAKFHEAGVVINHKNMNKHTAYILNNMELPGFDREQQRLLTTLVRFHIGTLSVNEIAKSGRYTKTDIIALIRILRLAVAFNRSRQATRPIKKILLKIDRSLKRWSLIFEAGYLKQNVLLQHELYKESQFLNEANMELALISEEE</sequence>
<dbReference type="InterPro" id="IPR030673">
    <property type="entry name" value="PyroPPase_GppA_Ppx"/>
</dbReference>
<proteinExistence type="inferred from homology"/>
<comment type="similarity">
    <text evidence="3">Belongs to the GppA/Ppx family.</text>
</comment>
<evidence type="ECO:0000256" key="7">
    <source>
        <dbReference type="ARBA" id="ARBA00022475"/>
    </source>
</evidence>
<dbReference type="Gene3D" id="3.30.420.150">
    <property type="entry name" value="Exopolyphosphatase. Domain 2"/>
    <property type="match status" value="1"/>
</dbReference>
<evidence type="ECO:0000259" key="11">
    <source>
        <dbReference type="Pfam" id="PF02541"/>
    </source>
</evidence>
<keyword evidence="7" id="KW-1003">Cell membrane</keyword>
<evidence type="ECO:0000259" key="12">
    <source>
        <dbReference type="Pfam" id="PF21447"/>
    </source>
</evidence>
<comment type="subcellular location">
    <subcellularLocation>
        <location evidence="2">Cell membrane</location>
        <topology evidence="2">Peripheral membrane protein</topology>
    </subcellularLocation>
</comment>
<dbReference type="InterPro" id="IPR003695">
    <property type="entry name" value="Ppx_GppA_N"/>
</dbReference>
<comment type="subunit">
    <text evidence="4">Homodimer.</text>
</comment>
<comment type="catalytic activity">
    <reaction evidence="10">
        <text>[phosphate](n) + H2O = [phosphate](n-1) + phosphate + H(+)</text>
        <dbReference type="Rhea" id="RHEA:21528"/>
        <dbReference type="Rhea" id="RHEA-COMP:9859"/>
        <dbReference type="Rhea" id="RHEA-COMP:14279"/>
        <dbReference type="ChEBI" id="CHEBI:15377"/>
        <dbReference type="ChEBI" id="CHEBI:15378"/>
        <dbReference type="ChEBI" id="CHEBI:16838"/>
        <dbReference type="ChEBI" id="CHEBI:43474"/>
        <dbReference type="EC" id="3.6.1.11"/>
    </reaction>
</comment>
<dbReference type="SUPFAM" id="SSF53067">
    <property type="entry name" value="Actin-like ATPase domain"/>
    <property type="match status" value="2"/>
</dbReference>
<evidence type="ECO:0000256" key="9">
    <source>
        <dbReference type="ARBA" id="ARBA00023136"/>
    </source>
</evidence>
<gene>
    <name evidence="13" type="ORF">BKG89_04930</name>
</gene>
<dbReference type="EC" id="3.6.1.11" evidence="5"/>
<evidence type="ECO:0000313" key="14">
    <source>
        <dbReference type="Proteomes" id="UP000188820"/>
    </source>
</evidence>
<dbReference type="PANTHER" id="PTHR30005">
    <property type="entry name" value="EXOPOLYPHOSPHATASE"/>
    <property type="match status" value="1"/>
</dbReference>
<dbReference type="SUPFAM" id="SSF109604">
    <property type="entry name" value="HD-domain/PDEase-like"/>
    <property type="match status" value="1"/>
</dbReference>
<evidence type="ECO:0000256" key="8">
    <source>
        <dbReference type="ARBA" id="ARBA00022801"/>
    </source>
</evidence>
<accession>A0ABX3KXT4</accession>
<evidence type="ECO:0000256" key="10">
    <source>
        <dbReference type="ARBA" id="ARBA00047607"/>
    </source>
</evidence>
<keyword evidence="9" id="KW-0472">Membrane</keyword>
<dbReference type="Gene3D" id="1.10.3210.10">
    <property type="entry name" value="Hypothetical protein af1432"/>
    <property type="match status" value="1"/>
</dbReference>
<evidence type="ECO:0000313" key="13">
    <source>
        <dbReference type="EMBL" id="OOF69884.1"/>
    </source>
</evidence>
<evidence type="ECO:0000256" key="1">
    <source>
        <dbReference type="ARBA" id="ARBA00001946"/>
    </source>
</evidence>
<keyword evidence="14" id="KW-1185">Reference proteome</keyword>
<protein>
    <recommendedName>
        <fullName evidence="6">Exopolyphosphatase</fullName>
        <ecNumber evidence="5">3.6.1.11</ecNumber>
    </recommendedName>
</protein>
<dbReference type="InterPro" id="IPR050273">
    <property type="entry name" value="GppA/Ppx_hydrolase"/>
</dbReference>
<evidence type="ECO:0000256" key="2">
    <source>
        <dbReference type="ARBA" id="ARBA00004202"/>
    </source>
</evidence>
<comment type="cofactor">
    <cofactor evidence="1">
        <name>Mg(2+)</name>
        <dbReference type="ChEBI" id="CHEBI:18420"/>
    </cofactor>
</comment>
<dbReference type="PANTHER" id="PTHR30005:SF14">
    <property type="entry name" value="EXOPOLYPHOSPHATASE"/>
    <property type="match status" value="1"/>
</dbReference>
<dbReference type="RefSeq" id="WP_077463074.1">
    <property type="nucleotide sequence ID" value="NZ_MLAA01000021.1"/>
</dbReference>
<dbReference type="InterPro" id="IPR048950">
    <property type="entry name" value="Ppx_GppA_C"/>
</dbReference>
<dbReference type="InterPro" id="IPR043129">
    <property type="entry name" value="ATPase_NBD"/>
</dbReference>
<evidence type="ECO:0000256" key="4">
    <source>
        <dbReference type="ARBA" id="ARBA00011738"/>
    </source>
</evidence>
<dbReference type="Proteomes" id="UP000188820">
    <property type="component" value="Unassembled WGS sequence"/>
</dbReference>
<dbReference type="EMBL" id="MLAA01000021">
    <property type="protein sequence ID" value="OOF69884.1"/>
    <property type="molecule type" value="Genomic_DNA"/>
</dbReference>
<dbReference type="Pfam" id="PF02541">
    <property type="entry name" value="Ppx-GppA"/>
    <property type="match status" value="1"/>
</dbReference>
<dbReference type="Gene3D" id="3.30.420.40">
    <property type="match status" value="1"/>
</dbReference>
<evidence type="ECO:0000256" key="3">
    <source>
        <dbReference type="ARBA" id="ARBA00007125"/>
    </source>
</evidence>
<evidence type="ECO:0000256" key="6">
    <source>
        <dbReference type="ARBA" id="ARBA00020416"/>
    </source>
</evidence>
<evidence type="ECO:0000256" key="5">
    <source>
        <dbReference type="ARBA" id="ARBA00012451"/>
    </source>
</evidence>
<comment type="caution">
    <text evidence="13">The sequence shown here is derived from an EMBL/GenBank/DDBJ whole genome shotgun (WGS) entry which is preliminary data.</text>
</comment>
<organism evidence="13 14">
    <name type="scientific">Rodentibacter caecimuris</name>
    <dbReference type="NCBI Taxonomy" id="1796644"/>
    <lineage>
        <taxon>Bacteria</taxon>
        <taxon>Pseudomonadati</taxon>
        <taxon>Pseudomonadota</taxon>
        <taxon>Gammaproteobacteria</taxon>
        <taxon>Pasteurellales</taxon>
        <taxon>Pasteurellaceae</taxon>
        <taxon>Rodentibacter</taxon>
    </lineage>
</organism>